<dbReference type="Gene3D" id="1.10.510.10">
    <property type="entry name" value="Transferase(Phosphotransferase) domain 1"/>
    <property type="match status" value="2"/>
</dbReference>
<feature type="region of interest" description="Disordered" evidence="1">
    <location>
        <begin position="539"/>
        <end position="644"/>
    </location>
</feature>
<name>A0A1G4I854_TRYEQ</name>
<feature type="domain" description="Protein kinase" evidence="2">
    <location>
        <begin position="1"/>
        <end position="268"/>
    </location>
</feature>
<keyword evidence="4" id="KW-1185">Reference proteome</keyword>
<evidence type="ECO:0000256" key="1">
    <source>
        <dbReference type="SAM" id="MobiDB-lite"/>
    </source>
</evidence>
<feature type="region of interest" description="Disordered" evidence="1">
    <location>
        <begin position="497"/>
        <end position="527"/>
    </location>
</feature>
<dbReference type="PANTHER" id="PTHR44305">
    <property type="entry name" value="SI:DKEY-192D15.2-RELATED"/>
    <property type="match status" value="1"/>
</dbReference>
<evidence type="ECO:0000313" key="4">
    <source>
        <dbReference type="Proteomes" id="UP000195570"/>
    </source>
</evidence>
<comment type="caution">
    <text evidence="3">The sequence shown here is derived from an EMBL/GenBank/DDBJ whole genome shotgun (WGS) entry which is preliminary data.</text>
</comment>
<dbReference type="InterPro" id="IPR011009">
    <property type="entry name" value="Kinase-like_dom_sf"/>
</dbReference>
<dbReference type="VEuPathDB" id="TriTrypDB:TEOVI_000745900"/>
<sequence>MLQKEVLGSNANSSTVLVKDTEAGGELRVVKRINVTSWAESDVDKTLETYNAIASANIPNMVKLYVAMRQSSSISVVSSYCLGEELQEYLDEKISCPLDEVTALRWMRNIARVVQQVHNLPLNNRVACFHGPLIDRIFVVDDGKEVCVGLPLPRVLYFKWLEERETYGVKLHHEYPPEVLRGRYYYTQASDIWQLGLVGMKLLAANASFDRRSAAIRTLIASMMNPIMRKRPNIEEVNRKLGEITRERSISCLSSADVNTPTSYERFLTPRSAVMEEPIGMTSLDEYDTFTTDLSKTNFDEVTQSTHKHAWRNRLQPSWYNQAMKQFEELQRMNSTPLTSRSRPASPTPATGGAVSPRARRDAKATNARDRSGGARPSPRRRASSSTLTGPQKNRTLERVPSSARRDLAMPRMLNNIPSQRSRNAHRLELEEKKRRQQALEREAHAMHRVHENRMREIRKNQDESMKHDIRKYIKQWREQSTAAKDDSTSYSEHNGVAIFVPKNPPPPGRSPNVDTKAKQQPLNSEGDTHRRVFSDELTHAAAGPVVHGSTPRPYSATRHPRTPPSATPKRSASIYRIRGISPKVPHSRANPSDRYKVTESAPTTTVSCANPSSSKNSGTTAYQTSETSSGTYPSGTNRAGQSNSRTISVLGEDATKPSCTAGVPGTNRLAAESLRCSAGRLREALEKLLPTRELFVETMEVVDAFVVRSEIERCNPRFNTVFMHTLRKLMNDDELLLSAVPMCAQLVSLLSLLQGGEQPEGT</sequence>
<dbReference type="GeneID" id="92381393"/>
<feature type="compositionally biased region" description="Polar residues" evidence="1">
    <location>
        <begin position="333"/>
        <end position="349"/>
    </location>
</feature>
<evidence type="ECO:0000313" key="3">
    <source>
        <dbReference type="EMBL" id="SCU68134.1"/>
    </source>
</evidence>
<reference evidence="3" key="1">
    <citation type="submission" date="2016-09" db="EMBL/GenBank/DDBJ databases">
        <authorList>
            <person name="Hebert L."/>
            <person name="Moumen B."/>
        </authorList>
    </citation>
    <scope>NUCLEOTIDE SEQUENCE [LARGE SCALE GENOMIC DNA]</scope>
    <source>
        <strain evidence="3">OVI</strain>
    </source>
</reference>
<feature type="compositionally biased region" description="Basic and acidic residues" evidence="1">
    <location>
        <begin position="359"/>
        <end position="373"/>
    </location>
</feature>
<keyword evidence="3" id="KW-0808">Transferase</keyword>
<dbReference type="Proteomes" id="UP000195570">
    <property type="component" value="Unassembled WGS sequence"/>
</dbReference>
<organism evidence="3 4">
    <name type="scientific">Trypanosoma equiperdum</name>
    <dbReference type="NCBI Taxonomy" id="5694"/>
    <lineage>
        <taxon>Eukaryota</taxon>
        <taxon>Discoba</taxon>
        <taxon>Euglenozoa</taxon>
        <taxon>Kinetoplastea</taxon>
        <taxon>Metakinetoplastina</taxon>
        <taxon>Trypanosomatida</taxon>
        <taxon>Trypanosomatidae</taxon>
        <taxon>Trypanosoma</taxon>
    </lineage>
</organism>
<dbReference type="Pfam" id="PF07714">
    <property type="entry name" value="PK_Tyr_Ser-Thr"/>
    <property type="match status" value="1"/>
</dbReference>
<dbReference type="RefSeq" id="XP_067079349.1">
    <property type="nucleotide sequence ID" value="XM_067223248.1"/>
</dbReference>
<dbReference type="GO" id="GO:0004672">
    <property type="term" value="F:protein kinase activity"/>
    <property type="evidence" value="ECO:0007669"/>
    <property type="project" value="InterPro"/>
</dbReference>
<dbReference type="SUPFAM" id="SSF56112">
    <property type="entry name" value="Protein kinase-like (PK-like)"/>
    <property type="match status" value="1"/>
</dbReference>
<dbReference type="PROSITE" id="PS50011">
    <property type="entry name" value="PROTEIN_KINASE_DOM"/>
    <property type="match status" value="1"/>
</dbReference>
<feature type="compositionally biased region" description="Basic and acidic residues" evidence="1">
    <location>
        <begin position="426"/>
        <end position="438"/>
    </location>
</feature>
<dbReference type="SMART" id="SM00220">
    <property type="entry name" value="S_TKc"/>
    <property type="match status" value="1"/>
</dbReference>
<dbReference type="PANTHER" id="PTHR44305:SF24">
    <property type="entry name" value="TYROSINE-PROTEIN KINASE C03B1.5-RELATED"/>
    <property type="match status" value="1"/>
</dbReference>
<dbReference type="AlphaFoldDB" id="A0A1G4I854"/>
<keyword evidence="3" id="KW-0418">Kinase</keyword>
<dbReference type="InterPro" id="IPR053083">
    <property type="entry name" value="TF_kinase-domain_protein"/>
</dbReference>
<dbReference type="InterPro" id="IPR001245">
    <property type="entry name" value="Ser-Thr/Tyr_kinase_cat_dom"/>
</dbReference>
<dbReference type="EMBL" id="CZPT02000897">
    <property type="protein sequence ID" value="SCU68134.1"/>
    <property type="molecule type" value="Genomic_DNA"/>
</dbReference>
<dbReference type="GO" id="GO:0005524">
    <property type="term" value="F:ATP binding"/>
    <property type="evidence" value="ECO:0007669"/>
    <property type="project" value="InterPro"/>
</dbReference>
<evidence type="ECO:0000259" key="2">
    <source>
        <dbReference type="PROSITE" id="PS50011"/>
    </source>
</evidence>
<dbReference type="InterPro" id="IPR000719">
    <property type="entry name" value="Prot_kinase_dom"/>
</dbReference>
<dbReference type="SMR" id="A0A1G4I854"/>
<accession>A0A1G4I854</accession>
<feature type="compositionally biased region" description="Polar residues" evidence="1">
    <location>
        <begin position="601"/>
        <end position="644"/>
    </location>
</feature>
<proteinExistence type="predicted"/>
<feature type="region of interest" description="Disordered" evidence="1">
    <location>
        <begin position="333"/>
        <end position="438"/>
    </location>
</feature>
<gene>
    <name evidence="3" type="ORF">TEOVI_000745900</name>
</gene>
<protein>
    <submittedName>
        <fullName evidence="3">Protein tyrosine kinase, putative</fullName>
    </submittedName>
</protein>